<dbReference type="EMBL" id="UINC01011805">
    <property type="protein sequence ID" value="SVA51864.1"/>
    <property type="molecule type" value="Genomic_DNA"/>
</dbReference>
<accession>A0A381WH93</accession>
<reference evidence="1" key="1">
    <citation type="submission" date="2018-05" db="EMBL/GenBank/DDBJ databases">
        <authorList>
            <person name="Lanie J.A."/>
            <person name="Ng W.-L."/>
            <person name="Kazmierczak K.M."/>
            <person name="Andrzejewski T.M."/>
            <person name="Davidsen T.M."/>
            <person name="Wayne K.J."/>
            <person name="Tettelin H."/>
            <person name="Glass J.I."/>
            <person name="Rusch D."/>
            <person name="Podicherti R."/>
            <person name="Tsui H.-C.T."/>
            <person name="Winkler M.E."/>
        </authorList>
    </citation>
    <scope>NUCLEOTIDE SEQUENCE</scope>
</reference>
<organism evidence="1">
    <name type="scientific">marine metagenome</name>
    <dbReference type="NCBI Taxonomy" id="408172"/>
    <lineage>
        <taxon>unclassified sequences</taxon>
        <taxon>metagenomes</taxon>
        <taxon>ecological metagenomes</taxon>
    </lineage>
</organism>
<name>A0A381WH93_9ZZZZ</name>
<dbReference type="AlphaFoldDB" id="A0A381WH93"/>
<evidence type="ECO:0000313" key="1">
    <source>
        <dbReference type="EMBL" id="SVA51864.1"/>
    </source>
</evidence>
<gene>
    <name evidence="1" type="ORF">METZ01_LOCUS104718</name>
</gene>
<sequence length="24" mass="2765">YLIYHATNGIKSWIESSNKTVKPD</sequence>
<protein>
    <submittedName>
        <fullName evidence="1">Uncharacterized protein</fullName>
    </submittedName>
</protein>
<feature type="non-terminal residue" evidence="1">
    <location>
        <position position="1"/>
    </location>
</feature>
<proteinExistence type="predicted"/>